<proteinExistence type="predicted"/>
<sequence length="39" mass="4687">MQLRNREKAYHLIFVTNEIITRSLLITFGNNIKKIKIKK</sequence>
<reference evidence="1 2" key="1">
    <citation type="submission" date="2016-02" db="EMBL/GenBank/DDBJ databases">
        <title>Genome sequence of Clostridium thermobutyricum DSM 4928.</title>
        <authorList>
            <person name="Poehlein A."/>
            <person name="Daniel R."/>
        </authorList>
    </citation>
    <scope>NUCLEOTIDE SEQUENCE [LARGE SCALE GENOMIC DNA]</scope>
    <source>
        <strain evidence="1 2">DSM 4928</strain>
    </source>
</reference>
<organism evidence="1 2">
    <name type="scientific">Clostridium thermobutyricum DSM 4928</name>
    <dbReference type="NCBI Taxonomy" id="1121339"/>
    <lineage>
        <taxon>Bacteria</taxon>
        <taxon>Bacillati</taxon>
        <taxon>Bacillota</taxon>
        <taxon>Clostridia</taxon>
        <taxon>Eubacteriales</taxon>
        <taxon>Clostridiaceae</taxon>
        <taxon>Clostridium</taxon>
    </lineage>
</organism>
<evidence type="ECO:0000313" key="2">
    <source>
        <dbReference type="Proteomes" id="UP000191448"/>
    </source>
</evidence>
<dbReference type="AlphaFoldDB" id="A0A1V4SYH6"/>
<name>A0A1V4SYH6_9CLOT</name>
<gene>
    <name evidence="1" type="ORF">CLTHE_03830</name>
</gene>
<evidence type="ECO:0000313" key="1">
    <source>
        <dbReference type="EMBL" id="OPX49904.1"/>
    </source>
</evidence>
<accession>A0A1V4SYH6</accession>
<dbReference type="EMBL" id="LTAY01000020">
    <property type="protein sequence ID" value="OPX49904.1"/>
    <property type="molecule type" value="Genomic_DNA"/>
</dbReference>
<dbReference type="Proteomes" id="UP000191448">
    <property type="component" value="Unassembled WGS sequence"/>
</dbReference>
<protein>
    <submittedName>
        <fullName evidence="1">Uncharacterized protein</fullName>
    </submittedName>
</protein>
<comment type="caution">
    <text evidence="1">The sequence shown here is derived from an EMBL/GenBank/DDBJ whole genome shotgun (WGS) entry which is preliminary data.</text>
</comment>